<feature type="transmembrane region" description="Helical" evidence="1">
    <location>
        <begin position="77"/>
        <end position="101"/>
    </location>
</feature>
<name>A0A0T5VQI9_9SPHI</name>
<evidence type="ECO:0000313" key="3">
    <source>
        <dbReference type="Proteomes" id="UP000051950"/>
    </source>
</evidence>
<dbReference type="AlphaFoldDB" id="A0A0T5VQI9"/>
<evidence type="ECO:0000313" key="2">
    <source>
        <dbReference type="EMBL" id="KRT15445.1"/>
    </source>
</evidence>
<organism evidence="2 3">
    <name type="scientific">Pedobacter ginsenosidimutans</name>
    <dbReference type="NCBI Taxonomy" id="687842"/>
    <lineage>
        <taxon>Bacteria</taxon>
        <taxon>Pseudomonadati</taxon>
        <taxon>Bacteroidota</taxon>
        <taxon>Sphingobacteriia</taxon>
        <taxon>Sphingobacteriales</taxon>
        <taxon>Sphingobacteriaceae</taxon>
        <taxon>Pedobacter</taxon>
    </lineage>
</organism>
<proteinExistence type="predicted"/>
<evidence type="ECO:0000256" key="1">
    <source>
        <dbReference type="SAM" id="Phobius"/>
    </source>
</evidence>
<gene>
    <name evidence="2" type="ORF">ASU31_13910</name>
</gene>
<keyword evidence="3" id="KW-1185">Reference proteome</keyword>
<dbReference type="EMBL" id="LMZQ01000009">
    <property type="protein sequence ID" value="KRT15445.1"/>
    <property type="molecule type" value="Genomic_DNA"/>
</dbReference>
<dbReference type="STRING" id="687842.ASU31_13910"/>
<feature type="transmembrane region" description="Helical" evidence="1">
    <location>
        <begin position="41"/>
        <end position="65"/>
    </location>
</feature>
<comment type="caution">
    <text evidence="2">The sequence shown here is derived from an EMBL/GenBank/DDBJ whole genome shotgun (WGS) entry which is preliminary data.</text>
</comment>
<protein>
    <submittedName>
        <fullName evidence="2">Uncharacterized protein</fullName>
    </submittedName>
</protein>
<reference evidence="2 3" key="1">
    <citation type="submission" date="2015-11" db="EMBL/GenBank/DDBJ databases">
        <title>Sequence of Pedobacter ginsenosidimutans.</title>
        <authorList>
            <person name="Carson E."/>
            <person name="Keyser V."/>
            <person name="Newman J."/>
            <person name="Miller J."/>
        </authorList>
    </citation>
    <scope>NUCLEOTIDE SEQUENCE [LARGE SCALE GENOMIC DNA]</scope>
    <source>
        <strain evidence="2 3">KACC 14530</strain>
    </source>
</reference>
<accession>A0A0T5VQI9</accession>
<feature type="transmembrane region" description="Helical" evidence="1">
    <location>
        <begin position="18"/>
        <end position="35"/>
    </location>
</feature>
<dbReference type="OrthoDB" id="772697at2"/>
<dbReference type="RefSeq" id="WP_057932897.1">
    <property type="nucleotide sequence ID" value="NZ_LMZQ01000009.1"/>
</dbReference>
<keyword evidence="1" id="KW-0812">Transmembrane</keyword>
<sequence>MQTEEILAPQMNYLGKRLAYYSALIGTLMLITNLISDSFFLMIIGAVFTLGAAIVNLFVLAIILIELICDQTSWRNTVATIICMLLNIPLVIIYLLIISYFNS</sequence>
<dbReference type="Proteomes" id="UP000051950">
    <property type="component" value="Unassembled WGS sequence"/>
</dbReference>
<keyword evidence="1" id="KW-1133">Transmembrane helix</keyword>
<keyword evidence="1" id="KW-0472">Membrane</keyword>